<dbReference type="InterPro" id="IPR010920">
    <property type="entry name" value="LSM_dom_sf"/>
</dbReference>
<dbReference type="EMBL" id="JBHRSW010000029">
    <property type="protein sequence ID" value="MFC3122559.1"/>
    <property type="molecule type" value="Genomic_DNA"/>
</dbReference>
<feature type="domain" description="Mechanosensitive ion channel MscS" evidence="7">
    <location>
        <begin position="98"/>
        <end position="158"/>
    </location>
</feature>
<dbReference type="Gene3D" id="2.30.30.60">
    <property type="match status" value="1"/>
</dbReference>
<dbReference type="InterPro" id="IPR023408">
    <property type="entry name" value="MscS_beta-dom_sf"/>
</dbReference>
<gene>
    <name evidence="8" type="ORF">ACFOHL_13120</name>
</gene>
<keyword evidence="6" id="KW-0813">Transport</keyword>
<comment type="subcellular location">
    <subcellularLocation>
        <location evidence="6">Cell inner membrane</location>
        <topology evidence="6">Multi-pass membrane protein</topology>
    </subcellularLocation>
    <subcellularLocation>
        <location evidence="1">Cell membrane</location>
        <topology evidence="1">Multi-pass membrane protein</topology>
    </subcellularLocation>
</comment>
<dbReference type="Pfam" id="PF00924">
    <property type="entry name" value="MS_channel_2nd"/>
    <property type="match status" value="1"/>
</dbReference>
<keyword evidence="5 6" id="KW-0472">Membrane</keyword>
<keyword evidence="9" id="KW-1185">Reference proteome</keyword>
<dbReference type="PANTHER" id="PTHR30221">
    <property type="entry name" value="SMALL-CONDUCTANCE MECHANOSENSITIVE CHANNEL"/>
    <property type="match status" value="1"/>
</dbReference>
<dbReference type="InterPro" id="IPR011066">
    <property type="entry name" value="MscS_channel_C_sf"/>
</dbReference>
<evidence type="ECO:0000256" key="6">
    <source>
        <dbReference type="RuleBase" id="RU369025"/>
    </source>
</evidence>
<dbReference type="PANTHER" id="PTHR30221:SF18">
    <property type="entry name" value="SLL0590 PROTEIN"/>
    <property type="match status" value="1"/>
</dbReference>
<sequence>MRDFSQLAIDTGLALIPFIFTLVCSVFALVLSHKLLFRDKSLNASAKFPRQLSLALVYFVAIIALIISLPVEKETKNQVLGLLGILLSGVIAFSSTALVSNIMSGLVMRITKPFRTGDFIRVGDFFGRVTERSIFDTEIQTEQRELIAFTNSYLLTQPLQVVRSSGTIISANLSLGYDLHHSKIEKLLVSAAENAGLKEPFMQIIELGDFSISYRISGLLEEVKSLISARSRLLAQVLDTLHNANIEIVSPGFINQRRMDDKPPVIAKPPYVHKIDNANEANPEDLIFDKAEAAEKQEFVEQTLSEQIKYLQTQVKQADQVHKERFQKQLEIKLLKLEKLKQDKKTQ</sequence>
<evidence type="ECO:0000256" key="2">
    <source>
        <dbReference type="ARBA" id="ARBA00022475"/>
    </source>
</evidence>
<comment type="subunit">
    <text evidence="6">Homoheptamer.</text>
</comment>
<dbReference type="Proteomes" id="UP001595478">
    <property type="component" value="Unassembled WGS sequence"/>
</dbReference>
<keyword evidence="4 6" id="KW-1133">Transmembrane helix</keyword>
<dbReference type="SUPFAM" id="SSF82689">
    <property type="entry name" value="Mechanosensitive channel protein MscS (YggB), C-terminal domain"/>
    <property type="match status" value="1"/>
</dbReference>
<keyword evidence="6" id="KW-0407">Ion channel</keyword>
<keyword evidence="3 6" id="KW-0812">Transmembrane</keyword>
<protein>
    <recommendedName>
        <fullName evidence="6">Small-conductance mechanosensitive channel</fullName>
    </recommendedName>
</protein>
<feature type="transmembrane region" description="Helical" evidence="6">
    <location>
        <begin position="12"/>
        <end position="31"/>
    </location>
</feature>
<evidence type="ECO:0000256" key="4">
    <source>
        <dbReference type="ARBA" id="ARBA00022989"/>
    </source>
</evidence>
<reference evidence="9" key="1">
    <citation type="journal article" date="2019" name="Int. J. Syst. Evol. Microbiol.">
        <title>The Global Catalogue of Microorganisms (GCM) 10K type strain sequencing project: providing services to taxonomists for standard genome sequencing and annotation.</title>
        <authorList>
            <consortium name="The Broad Institute Genomics Platform"/>
            <consortium name="The Broad Institute Genome Sequencing Center for Infectious Disease"/>
            <person name="Wu L."/>
            <person name="Ma J."/>
        </authorList>
    </citation>
    <scope>NUCLEOTIDE SEQUENCE [LARGE SCALE GENOMIC DNA]</scope>
    <source>
        <strain evidence="9">KCTC 52473</strain>
    </source>
</reference>
<feature type="transmembrane region" description="Helical" evidence="6">
    <location>
        <begin position="83"/>
        <end position="107"/>
    </location>
</feature>
<organism evidence="8 9">
    <name type="scientific">Agaribacter flavus</name>
    <dbReference type="NCBI Taxonomy" id="1902781"/>
    <lineage>
        <taxon>Bacteria</taxon>
        <taxon>Pseudomonadati</taxon>
        <taxon>Pseudomonadota</taxon>
        <taxon>Gammaproteobacteria</taxon>
        <taxon>Alteromonadales</taxon>
        <taxon>Alteromonadaceae</taxon>
        <taxon>Agaribacter</taxon>
    </lineage>
</organism>
<evidence type="ECO:0000256" key="3">
    <source>
        <dbReference type="ARBA" id="ARBA00022692"/>
    </source>
</evidence>
<keyword evidence="6" id="KW-0997">Cell inner membrane</keyword>
<dbReference type="InterPro" id="IPR006685">
    <property type="entry name" value="MscS_channel_2nd"/>
</dbReference>
<keyword evidence="2" id="KW-1003">Cell membrane</keyword>
<feature type="transmembrane region" description="Helical" evidence="6">
    <location>
        <begin position="52"/>
        <end position="71"/>
    </location>
</feature>
<proteinExistence type="inferred from homology"/>
<comment type="caution">
    <text evidence="8">The sequence shown here is derived from an EMBL/GenBank/DDBJ whole genome shotgun (WGS) entry which is preliminary data.</text>
</comment>
<evidence type="ECO:0000259" key="7">
    <source>
        <dbReference type="Pfam" id="PF00924"/>
    </source>
</evidence>
<keyword evidence="6" id="KW-0406">Ion transport</keyword>
<evidence type="ECO:0000313" key="9">
    <source>
        <dbReference type="Proteomes" id="UP001595478"/>
    </source>
</evidence>
<comment type="caution">
    <text evidence="6">Lacks conserved residue(s) required for the propagation of feature annotation.</text>
</comment>
<dbReference type="SUPFAM" id="SSF50182">
    <property type="entry name" value="Sm-like ribonucleoproteins"/>
    <property type="match status" value="1"/>
</dbReference>
<accession>A0ABV7FT68</accession>
<evidence type="ECO:0000256" key="5">
    <source>
        <dbReference type="ARBA" id="ARBA00023136"/>
    </source>
</evidence>
<dbReference type="InterPro" id="IPR045275">
    <property type="entry name" value="MscS_archaea/bacteria_type"/>
</dbReference>
<evidence type="ECO:0000256" key="1">
    <source>
        <dbReference type="ARBA" id="ARBA00004651"/>
    </source>
</evidence>
<dbReference type="RefSeq" id="WP_376920688.1">
    <property type="nucleotide sequence ID" value="NZ_JBHRSW010000029.1"/>
</dbReference>
<comment type="similarity">
    <text evidence="6">Belongs to the MscS (TC 1.A.23) family.</text>
</comment>
<name>A0ABV7FT68_9ALTE</name>
<evidence type="ECO:0000313" key="8">
    <source>
        <dbReference type="EMBL" id="MFC3122559.1"/>
    </source>
</evidence>
<comment type="function">
    <text evidence="6">Mechanosensitive channel that participates in the regulation of osmotic pressure changes within the cell, opening in response to stretch forces in the membrane lipid bilayer, without the need for other proteins. Contributes to normal resistance to hypoosmotic shock. Forms an ion channel of 1.0 nanosiemens conductance with a slight preference for anions.</text>
</comment>